<protein>
    <recommendedName>
        <fullName evidence="1">diguanylate cyclase</fullName>
        <ecNumber evidence="1">2.7.7.65</ecNumber>
    </recommendedName>
</protein>
<dbReference type="InterPro" id="IPR029787">
    <property type="entry name" value="Nucleotide_cyclase"/>
</dbReference>
<evidence type="ECO:0000256" key="3">
    <source>
        <dbReference type="SAM" id="Phobius"/>
    </source>
</evidence>
<dbReference type="InterPro" id="IPR000160">
    <property type="entry name" value="GGDEF_dom"/>
</dbReference>
<dbReference type="Proteomes" id="UP000663207">
    <property type="component" value="Chromosome"/>
</dbReference>
<dbReference type="SUPFAM" id="SSF55073">
    <property type="entry name" value="Nucleotide cyclase"/>
    <property type="match status" value="1"/>
</dbReference>
<dbReference type="CDD" id="cd01949">
    <property type="entry name" value="GGDEF"/>
    <property type="match status" value="1"/>
</dbReference>
<evidence type="ECO:0000313" key="6">
    <source>
        <dbReference type="Proteomes" id="UP000663207"/>
    </source>
</evidence>
<name>A0ABX7R3E0_9GAMM</name>
<dbReference type="InterPro" id="IPR043128">
    <property type="entry name" value="Rev_trsase/Diguanyl_cyclase"/>
</dbReference>
<dbReference type="Gene3D" id="3.30.70.270">
    <property type="match status" value="1"/>
</dbReference>
<reference evidence="5 6" key="1">
    <citation type="submission" date="2021-03" db="EMBL/GenBank/DDBJ databases">
        <title>Novel species identification of genus Shewanella.</title>
        <authorList>
            <person name="Liu G."/>
            <person name="Zhang Q."/>
        </authorList>
    </citation>
    <scope>NUCLEOTIDE SEQUENCE [LARGE SCALE GENOMIC DNA]</scope>
    <source>
        <strain evidence="5 6">FJAT-52962</strain>
    </source>
</reference>
<dbReference type="PROSITE" id="PS50887">
    <property type="entry name" value="GGDEF"/>
    <property type="match status" value="1"/>
</dbReference>
<evidence type="ECO:0000259" key="4">
    <source>
        <dbReference type="PROSITE" id="PS50887"/>
    </source>
</evidence>
<dbReference type="PANTHER" id="PTHR45138">
    <property type="entry name" value="REGULATORY COMPONENTS OF SENSORY TRANSDUCTION SYSTEM"/>
    <property type="match status" value="1"/>
</dbReference>
<proteinExistence type="predicted"/>
<feature type="domain" description="GGDEF" evidence="4">
    <location>
        <begin position="280"/>
        <end position="417"/>
    </location>
</feature>
<feature type="transmembrane region" description="Helical" evidence="3">
    <location>
        <begin position="22"/>
        <end position="42"/>
    </location>
</feature>
<dbReference type="EC" id="2.7.7.65" evidence="1"/>
<keyword evidence="3" id="KW-0472">Membrane</keyword>
<evidence type="ECO:0000313" key="5">
    <source>
        <dbReference type="EMBL" id="QSX38326.1"/>
    </source>
</evidence>
<sequence>MANATTETDESRLPSMKQRLRLGFLLLSILPLISCVIAMLTIDRMADFQDSWIDSYRIQQQAQQQAQMQQLGMEKLARHWPSLSPRERQVWLTELGERQQRLTDSLEDPKAKGLAEELLRSLKSLDPQATEAFSLPGMAESSRDLGMRISKLSQSQLDKQQHDAALDRWKLKLILAGFTLLLLLISQTLAWFILGRHFVRPLLQLRRRLNLLSQQRPILAGLTPVNREVQQMDEQLSRLQQRLGQETGLAQKDAITGLHNRSALNQHLQQQWLRALRHGDNLSLLLLSPDKLQQYDGTPLGPLPHPSFIRVIQLLELHCNRADDFLAHVRDDTLALVLSGTDLEQAVKQAQKLCQLTLSADIPAPLKASNPRITLSVGIASQVPRSAHAWDSLLQDAEAALLQARAQGGNQALVAPCALPDRQAPIAQVC</sequence>
<gene>
    <name evidence="5" type="ORF">JYB85_05735</name>
</gene>
<dbReference type="PANTHER" id="PTHR45138:SF9">
    <property type="entry name" value="DIGUANYLATE CYCLASE DGCM-RELATED"/>
    <property type="match status" value="1"/>
</dbReference>
<keyword evidence="3" id="KW-1133">Transmembrane helix</keyword>
<feature type="transmembrane region" description="Helical" evidence="3">
    <location>
        <begin position="173"/>
        <end position="199"/>
    </location>
</feature>
<evidence type="ECO:0000256" key="2">
    <source>
        <dbReference type="ARBA" id="ARBA00034247"/>
    </source>
</evidence>
<evidence type="ECO:0000256" key="1">
    <source>
        <dbReference type="ARBA" id="ARBA00012528"/>
    </source>
</evidence>
<dbReference type="SMART" id="SM00267">
    <property type="entry name" value="GGDEF"/>
    <property type="match status" value="1"/>
</dbReference>
<accession>A0ABX7R3E0</accession>
<dbReference type="RefSeq" id="WP_207381429.1">
    <property type="nucleotide sequence ID" value="NZ_CP071502.1"/>
</dbReference>
<dbReference type="InterPro" id="IPR050469">
    <property type="entry name" value="Diguanylate_Cyclase"/>
</dbReference>
<organism evidence="5 6">
    <name type="scientific">Shewanella sedimentimangrovi</name>
    <dbReference type="NCBI Taxonomy" id="2814293"/>
    <lineage>
        <taxon>Bacteria</taxon>
        <taxon>Pseudomonadati</taxon>
        <taxon>Pseudomonadota</taxon>
        <taxon>Gammaproteobacteria</taxon>
        <taxon>Alteromonadales</taxon>
        <taxon>Shewanellaceae</taxon>
        <taxon>Shewanella</taxon>
    </lineage>
</organism>
<comment type="catalytic activity">
    <reaction evidence="2">
        <text>2 GTP = 3',3'-c-di-GMP + 2 diphosphate</text>
        <dbReference type="Rhea" id="RHEA:24898"/>
        <dbReference type="ChEBI" id="CHEBI:33019"/>
        <dbReference type="ChEBI" id="CHEBI:37565"/>
        <dbReference type="ChEBI" id="CHEBI:58805"/>
        <dbReference type="EC" id="2.7.7.65"/>
    </reaction>
</comment>
<dbReference type="EMBL" id="CP071502">
    <property type="protein sequence ID" value="QSX38326.1"/>
    <property type="molecule type" value="Genomic_DNA"/>
</dbReference>
<dbReference type="NCBIfam" id="TIGR00254">
    <property type="entry name" value="GGDEF"/>
    <property type="match status" value="1"/>
</dbReference>
<keyword evidence="6" id="KW-1185">Reference proteome</keyword>
<dbReference type="Pfam" id="PF00990">
    <property type="entry name" value="GGDEF"/>
    <property type="match status" value="1"/>
</dbReference>
<keyword evidence="3" id="KW-0812">Transmembrane</keyword>